<dbReference type="InterPro" id="IPR003439">
    <property type="entry name" value="ABC_transporter-like_ATP-bd"/>
</dbReference>
<comment type="similarity">
    <text evidence="1">Belongs to the ABC transporter superfamily.</text>
</comment>
<reference evidence="7" key="2">
    <citation type="submission" date="2021-08" db="EMBL/GenBank/DDBJ databases">
        <authorList>
            <person name="Tani A."/>
            <person name="Ola A."/>
            <person name="Ogura Y."/>
            <person name="Katsura K."/>
            <person name="Hayashi T."/>
        </authorList>
    </citation>
    <scope>NUCLEOTIDE SEQUENCE</scope>
    <source>
        <strain evidence="7">NBRC 15689</strain>
    </source>
</reference>
<dbReference type="PROSITE" id="PS50893">
    <property type="entry name" value="ABC_TRANSPORTER_2"/>
    <property type="match status" value="1"/>
</dbReference>
<dbReference type="SUPFAM" id="SSF52540">
    <property type="entry name" value="P-loop containing nucleoside triphosphate hydrolases"/>
    <property type="match status" value="1"/>
</dbReference>
<dbReference type="InterPro" id="IPR052156">
    <property type="entry name" value="BCAA_Transport_ATP-bd_LivF"/>
</dbReference>
<sequence>MQLELDRVSVHYGRLAALRDVSLRVAEGEVVAIVGPNGAGKTTTLLTVSGILAPTKGGILFGGTRIDRRAPEDIARLGLAHVREGRHTFTTMTVEENLLVGLSLRRDKAAARREMAALMERFPQLGQRRGQPAGKLSGGEQQMLVIARALLSKPRLMVIDEPSLGLAPLVVDRVYETLLDLNRSDGLTLLIVEQKLERALEAAGRIYVLRGGALQAEGSPANPADTDRIRQAYFGFTDAPAGGIAA</sequence>
<dbReference type="SMART" id="SM00382">
    <property type="entry name" value="AAA"/>
    <property type="match status" value="1"/>
</dbReference>
<dbReference type="PANTHER" id="PTHR43820:SF4">
    <property type="entry name" value="HIGH-AFFINITY BRANCHED-CHAIN AMINO ACID TRANSPORT ATP-BINDING PROTEIN LIVF"/>
    <property type="match status" value="1"/>
</dbReference>
<dbReference type="PANTHER" id="PTHR43820">
    <property type="entry name" value="HIGH-AFFINITY BRANCHED-CHAIN AMINO ACID TRANSPORT ATP-BINDING PROTEIN LIVF"/>
    <property type="match status" value="1"/>
</dbReference>
<dbReference type="PROSITE" id="PS00211">
    <property type="entry name" value="ABC_TRANSPORTER_1"/>
    <property type="match status" value="1"/>
</dbReference>
<reference evidence="7" key="1">
    <citation type="journal article" date="2021" name="Front. Microbiol.">
        <title>Comprehensive Comparative Genomics and Phenotyping of Methylobacterium Species.</title>
        <authorList>
            <person name="Alessa O."/>
            <person name="Ogura Y."/>
            <person name="Fujitani Y."/>
            <person name="Takami H."/>
            <person name="Hayashi T."/>
            <person name="Sahin N."/>
            <person name="Tani A."/>
        </authorList>
    </citation>
    <scope>NUCLEOTIDE SEQUENCE</scope>
    <source>
        <strain evidence="7">NBRC 15689</strain>
    </source>
</reference>
<gene>
    <name evidence="7" type="primary">livF_8</name>
    <name evidence="7" type="ORF">LKMONMHP_4538</name>
</gene>
<dbReference type="InterPro" id="IPR003593">
    <property type="entry name" value="AAA+_ATPase"/>
</dbReference>
<evidence type="ECO:0000256" key="5">
    <source>
        <dbReference type="ARBA" id="ARBA00022970"/>
    </source>
</evidence>
<evidence type="ECO:0000256" key="1">
    <source>
        <dbReference type="ARBA" id="ARBA00005417"/>
    </source>
</evidence>
<keyword evidence="3" id="KW-0547">Nucleotide-binding</keyword>
<keyword evidence="8" id="KW-1185">Reference proteome</keyword>
<dbReference type="CDD" id="cd03224">
    <property type="entry name" value="ABC_TM1139_LivF_branched"/>
    <property type="match status" value="1"/>
</dbReference>
<keyword evidence="5" id="KW-0029">Amino-acid transport</keyword>
<dbReference type="Proteomes" id="UP001055156">
    <property type="component" value="Unassembled WGS sequence"/>
</dbReference>
<keyword evidence="4 7" id="KW-0067">ATP-binding</keyword>
<evidence type="ECO:0000313" key="8">
    <source>
        <dbReference type="Proteomes" id="UP001055156"/>
    </source>
</evidence>
<comment type="caution">
    <text evidence="7">The sequence shown here is derived from an EMBL/GenBank/DDBJ whole genome shotgun (WGS) entry which is preliminary data.</text>
</comment>
<dbReference type="InterPro" id="IPR027417">
    <property type="entry name" value="P-loop_NTPase"/>
</dbReference>
<evidence type="ECO:0000256" key="2">
    <source>
        <dbReference type="ARBA" id="ARBA00022448"/>
    </source>
</evidence>
<name>A0ABQ4TF47_METOR</name>
<dbReference type="RefSeq" id="WP_238314667.1">
    <property type="nucleotide sequence ID" value="NZ_BPQV01000017.1"/>
</dbReference>
<keyword evidence="2" id="KW-0813">Transport</keyword>
<dbReference type="Gene3D" id="3.40.50.300">
    <property type="entry name" value="P-loop containing nucleotide triphosphate hydrolases"/>
    <property type="match status" value="1"/>
</dbReference>
<feature type="domain" description="ABC transporter" evidence="6">
    <location>
        <begin position="3"/>
        <end position="236"/>
    </location>
</feature>
<dbReference type="GO" id="GO:0005524">
    <property type="term" value="F:ATP binding"/>
    <property type="evidence" value="ECO:0007669"/>
    <property type="project" value="UniProtKB-KW"/>
</dbReference>
<evidence type="ECO:0000256" key="4">
    <source>
        <dbReference type="ARBA" id="ARBA00022840"/>
    </source>
</evidence>
<dbReference type="EMBL" id="BPQV01000017">
    <property type="protein sequence ID" value="GJE29654.1"/>
    <property type="molecule type" value="Genomic_DNA"/>
</dbReference>
<proteinExistence type="inferred from homology"/>
<dbReference type="InterPro" id="IPR017871">
    <property type="entry name" value="ABC_transporter-like_CS"/>
</dbReference>
<dbReference type="Pfam" id="PF00005">
    <property type="entry name" value="ABC_tran"/>
    <property type="match status" value="1"/>
</dbReference>
<protein>
    <submittedName>
        <fullName evidence="7">High-affinity branched-chain amino acid transport ATP-binding protein LivF</fullName>
    </submittedName>
</protein>
<evidence type="ECO:0000256" key="3">
    <source>
        <dbReference type="ARBA" id="ARBA00022741"/>
    </source>
</evidence>
<evidence type="ECO:0000259" key="6">
    <source>
        <dbReference type="PROSITE" id="PS50893"/>
    </source>
</evidence>
<evidence type="ECO:0000313" key="7">
    <source>
        <dbReference type="EMBL" id="GJE29654.1"/>
    </source>
</evidence>
<accession>A0ABQ4TF47</accession>
<organism evidence="7 8">
    <name type="scientific">Methylobacterium organophilum</name>
    <dbReference type="NCBI Taxonomy" id="410"/>
    <lineage>
        <taxon>Bacteria</taxon>
        <taxon>Pseudomonadati</taxon>
        <taxon>Pseudomonadota</taxon>
        <taxon>Alphaproteobacteria</taxon>
        <taxon>Hyphomicrobiales</taxon>
        <taxon>Methylobacteriaceae</taxon>
        <taxon>Methylobacterium</taxon>
    </lineage>
</organism>